<evidence type="ECO:0000259" key="4">
    <source>
        <dbReference type="PROSITE" id="PS50043"/>
    </source>
</evidence>
<evidence type="ECO:0000313" key="6">
    <source>
        <dbReference type="Proteomes" id="UP000321046"/>
    </source>
</evidence>
<dbReference type="RefSeq" id="WP_146974598.1">
    <property type="nucleotide sequence ID" value="NZ_VOSL01000051.1"/>
</dbReference>
<dbReference type="InterPro" id="IPR016032">
    <property type="entry name" value="Sig_transdc_resp-reg_C-effctor"/>
</dbReference>
<dbReference type="Pfam" id="PF00196">
    <property type="entry name" value="GerE"/>
    <property type="match status" value="1"/>
</dbReference>
<dbReference type="CDD" id="cd06170">
    <property type="entry name" value="LuxR_C_like"/>
    <property type="match status" value="1"/>
</dbReference>
<comment type="caution">
    <text evidence="5">The sequence shown here is derived from an EMBL/GenBank/DDBJ whole genome shotgun (WGS) entry which is preliminary data.</text>
</comment>
<sequence>MPRYWQRLSDALSTLASAPQHHPDQMARSIAAQATHALAGHRAFLLIITRDRVLPRNLKAEPIQGWTPIQNYATGTTPEHQARIQGWMRTRAPLNGVPSSVTIARSAGVFRVLLRADLIGEQRWEETPTGEMMAMLGSCDRIIGALPFSETVEVVIGVDRAIGQPLFNHDDRLALARYMERCGPYLVRLLISHGLLSHQAPLTPRERECYELLLDSLTEREIAEVMGLTPRSAHQYVSRIYQKLGLNSRAQLMSEWLIAGQIFEDMLPFPLHELLVEARGLRSAEMVEKATA</sequence>
<dbReference type="InterPro" id="IPR000792">
    <property type="entry name" value="Tscrpt_reg_LuxR_C"/>
</dbReference>
<protein>
    <submittedName>
        <fullName evidence="5">Helix-turn-helix transcriptional regulator</fullName>
    </submittedName>
</protein>
<dbReference type="PROSITE" id="PS50043">
    <property type="entry name" value="HTH_LUXR_2"/>
    <property type="match status" value="1"/>
</dbReference>
<dbReference type="Gene3D" id="1.10.10.10">
    <property type="entry name" value="Winged helix-like DNA-binding domain superfamily/Winged helix DNA-binding domain"/>
    <property type="match status" value="1"/>
</dbReference>
<dbReference type="GO" id="GO:0003677">
    <property type="term" value="F:DNA binding"/>
    <property type="evidence" value="ECO:0007669"/>
    <property type="project" value="UniProtKB-KW"/>
</dbReference>
<dbReference type="OrthoDB" id="9815744at2"/>
<evidence type="ECO:0000256" key="3">
    <source>
        <dbReference type="ARBA" id="ARBA00023163"/>
    </source>
</evidence>
<evidence type="ECO:0000256" key="2">
    <source>
        <dbReference type="ARBA" id="ARBA00023125"/>
    </source>
</evidence>
<dbReference type="GO" id="GO:0006355">
    <property type="term" value="P:regulation of DNA-templated transcription"/>
    <property type="evidence" value="ECO:0007669"/>
    <property type="project" value="InterPro"/>
</dbReference>
<gene>
    <name evidence="5" type="ORF">FRC96_11270</name>
</gene>
<keyword evidence="1" id="KW-0805">Transcription regulation</keyword>
<feature type="domain" description="HTH luxR-type" evidence="4">
    <location>
        <begin position="195"/>
        <end position="260"/>
    </location>
</feature>
<keyword evidence="2" id="KW-0238">DNA-binding</keyword>
<reference evidence="5 6" key="1">
    <citation type="submission" date="2019-08" db="EMBL/GenBank/DDBJ databases">
        <title>Bradymonadales sp. TMQ2.</title>
        <authorList>
            <person name="Liang Q."/>
        </authorList>
    </citation>
    <scope>NUCLEOTIDE SEQUENCE [LARGE SCALE GENOMIC DNA]</scope>
    <source>
        <strain evidence="5 6">TMQ2</strain>
    </source>
</reference>
<evidence type="ECO:0000313" key="5">
    <source>
        <dbReference type="EMBL" id="TXD35253.1"/>
    </source>
</evidence>
<dbReference type="PANTHER" id="PTHR44688:SF16">
    <property type="entry name" value="DNA-BINDING TRANSCRIPTIONAL ACTIVATOR DEVR_DOSR"/>
    <property type="match status" value="1"/>
</dbReference>
<accession>A0A5C6XDS9</accession>
<keyword evidence="3" id="KW-0804">Transcription</keyword>
<dbReference type="PANTHER" id="PTHR44688">
    <property type="entry name" value="DNA-BINDING TRANSCRIPTIONAL ACTIVATOR DEVR_DOSR"/>
    <property type="match status" value="1"/>
</dbReference>
<proteinExistence type="predicted"/>
<dbReference type="EMBL" id="VOSL01000051">
    <property type="protein sequence ID" value="TXD35253.1"/>
    <property type="molecule type" value="Genomic_DNA"/>
</dbReference>
<name>A0A5C6XDS9_9DELT</name>
<dbReference type="SUPFAM" id="SSF46894">
    <property type="entry name" value="C-terminal effector domain of the bipartite response regulators"/>
    <property type="match status" value="1"/>
</dbReference>
<dbReference type="AlphaFoldDB" id="A0A5C6XDS9"/>
<dbReference type="Proteomes" id="UP000321046">
    <property type="component" value="Unassembled WGS sequence"/>
</dbReference>
<dbReference type="InterPro" id="IPR036388">
    <property type="entry name" value="WH-like_DNA-bd_sf"/>
</dbReference>
<evidence type="ECO:0000256" key="1">
    <source>
        <dbReference type="ARBA" id="ARBA00023015"/>
    </source>
</evidence>
<organism evidence="5 6">
    <name type="scientific">Lujinxingia vulgaris</name>
    <dbReference type="NCBI Taxonomy" id="2600176"/>
    <lineage>
        <taxon>Bacteria</taxon>
        <taxon>Deltaproteobacteria</taxon>
        <taxon>Bradymonadales</taxon>
        <taxon>Lujinxingiaceae</taxon>
        <taxon>Lujinxingia</taxon>
    </lineage>
</organism>
<dbReference type="SMART" id="SM00421">
    <property type="entry name" value="HTH_LUXR"/>
    <property type="match status" value="1"/>
</dbReference>